<dbReference type="KEGG" id="rcf:Poly24_55020"/>
<accession>A0A518K1W0</accession>
<feature type="region of interest" description="Disordered" evidence="1">
    <location>
        <begin position="84"/>
        <end position="112"/>
    </location>
</feature>
<organism evidence="2 3">
    <name type="scientific">Rosistilla carotiformis</name>
    <dbReference type="NCBI Taxonomy" id="2528017"/>
    <lineage>
        <taxon>Bacteria</taxon>
        <taxon>Pseudomonadati</taxon>
        <taxon>Planctomycetota</taxon>
        <taxon>Planctomycetia</taxon>
        <taxon>Pirellulales</taxon>
        <taxon>Pirellulaceae</taxon>
        <taxon>Rosistilla</taxon>
    </lineage>
</organism>
<evidence type="ECO:0000256" key="1">
    <source>
        <dbReference type="SAM" id="MobiDB-lite"/>
    </source>
</evidence>
<name>A0A518K1W0_9BACT</name>
<evidence type="ECO:0000313" key="2">
    <source>
        <dbReference type="EMBL" id="QDV71762.1"/>
    </source>
</evidence>
<dbReference type="AlphaFoldDB" id="A0A518K1W0"/>
<sequence>MFLPQRAQRAPRVAVVSGFISVGSVTSVANASFAKVVRPHSGAANNCMIRTGGVRCAQTTGYRLGSRRDPVAISTCCGYVETDAPEGMQEGSRGSSRSGAPPEREAPMRDGPGGIADRCFCHRGLRGHRGLGWSLFLSVDSVTSVANDSFAMRCASVGGGVRLRDPYRWCSLRSNHWLPYGIRCGIRWPFRLAAVMSKPMLPKGCEMVAGGCRAAECLRNVRAPRRDGPGGIADRCFCHRELRGHEGCSGLWVYLCGLGDLCGK</sequence>
<evidence type="ECO:0000313" key="3">
    <source>
        <dbReference type="Proteomes" id="UP000315082"/>
    </source>
</evidence>
<gene>
    <name evidence="2" type="ORF">Poly24_55020</name>
</gene>
<dbReference type="Proteomes" id="UP000315082">
    <property type="component" value="Chromosome"/>
</dbReference>
<proteinExistence type="predicted"/>
<reference evidence="2 3" key="1">
    <citation type="submission" date="2019-02" db="EMBL/GenBank/DDBJ databases">
        <title>Deep-cultivation of Planctomycetes and their phenomic and genomic characterization uncovers novel biology.</title>
        <authorList>
            <person name="Wiegand S."/>
            <person name="Jogler M."/>
            <person name="Boedeker C."/>
            <person name="Pinto D."/>
            <person name="Vollmers J."/>
            <person name="Rivas-Marin E."/>
            <person name="Kohn T."/>
            <person name="Peeters S.H."/>
            <person name="Heuer A."/>
            <person name="Rast P."/>
            <person name="Oberbeckmann S."/>
            <person name="Bunk B."/>
            <person name="Jeske O."/>
            <person name="Meyerdierks A."/>
            <person name="Storesund J.E."/>
            <person name="Kallscheuer N."/>
            <person name="Luecker S."/>
            <person name="Lage O.M."/>
            <person name="Pohl T."/>
            <person name="Merkel B.J."/>
            <person name="Hornburger P."/>
            <person name="Mueller R.-W."/>
            <person name="Bruemmer F."/>
            <person name="Labrenz M."/>
            <person name="Spormann A.M."/>
            <person name="Op den Camp H."/>
            <person name="Overmann J."/>
            <person name="Amann R."/>
            <person name="Jetten M.S.M."/>
            <person name="Mascher T."/>
            <person name="Medema M.H."/>
            <person name="Devos D.P."/>
            <person name="Kaster A.-K."/>
            <person name="Ovreas L."/>
            <person name="Rohde M."/>
            <person name="Galperin M.Y."/>
            <person name="Jogler C."/>
        </authorList>
    </citation>
    <scope>NUCLEOTIDE SEQUENCE [LARGE SCALE GENOMIC DNA]</scope>
    <source>
        <strain evidence="2 3">Poly24</strain>
    </source>
</reference>
<keyword evidence="3" id="KW-1185">Reference proteome</keyword>
<dbReference type="EMBL" id="CP036348">
    <property type="protein sequence ID" value="QDV71762.1"/>
    <property type="molecule type" value="Genomic_DNA"/>
</dbReference>
<protein>
    <submittedName>
        <fullName evidence="2">Uncharacterized protein</fullName>
    </submittedName>
</protein>